<keyword evidence="3" id="KW-0479">Metal-binding</keyword>
<sequence length="99" mass="11668">EAILTATYLYNKTPNSSINFKTPYYLKYNKMPNLEHIRVFGSLAYYKEPSGFTKKLDSKATPYYLIRFTSPNIYKLCNPKTHKVITSRDCKIIEGYFYK</sequence>
<dbReference type="PANTHER" id="PTHR42648">
    <property type="entry name" value="TRANSPOSASE, PUTATIVE-RELATED"/>
    <property type="match status" value="1"/>
</dbReference>
<keyword evidence="1" id="KW-0548">Nucleotidyltransferase</keyword>
<dbReference type="InterPro" id="IPR039537">
    <property type="entry name" value="Retrotran_Ty1/copia-like"/>
</dbReference>
<dbReference type="Proteomes" id="UP000799424">
    <property type="component" value="Unassembled WGS sequence"/>
</dbReference>
<dbReference type="SUPFAM" id="SSF53098">
    <property type="entry name" value="Ribonuclease H-like"/>
    <property type="match status" value="1"/>
</dbReference>
<dbReference type="InterPro" id="IPR057670">
    <property type="entry name" value="SH3_retrovirus"/>
</dbReference>
<feature type="non-terminal residue" evidence="13">
    <location>
        <position position="1"/>
    </location>
</feature>
<keyword evidence="10" id="KW-0238">DNA-binding</keyword>
<keyword evidence="9" id="KW-0239">DNA-directed DNA polymerase</keyword>
<name>A0A6A6ZCK9_9PLEO</name>
<evidence type="ECO:0000256" key="7">
    <source>
        <dbReference type="ARBA" id="ARBA00022908"/>
    </source>
</evidence>
<evidence type="ECO:0000256" key="5">
    <source>
        <dbReference type="ARBA" id="ARBA00022801"/>
    </source>
</evidence>
<keyword evidence="4" id="KW-0255">Endonuclease</keyword>
<keyword evidence="11" id="KW-0233">DNA recombination</keyword>
<dbReference type="GO" id="GO:0004519">
    <property type="term" value="F:endonuclease activity"/>
    <property type="evidence" value="ECO:0007669"/>
    <property type="project" value="UniProtKB-KW"/>
</dbReference>
<dbReference type="AlphaFoldDB" id="A0A6A6ZCK9"/>
<dbReference type="GO" id="GO:0003677">
    <property type="term" value="F:DNA binding"/>
    <property type="evidence" value="ECO:0007669"/>
    <property type="project" value="UniProtKB-KW"/>
</dbReference>
<keyword evidence="14" id="KW-1185">Reference proteome</keyword>
<evidence type="ECO:0000313" key="13">
    <source>
        <dbReference type="EMBL" id="KAF2818035.1"/>
    </source>
</evidence>
<keyword evidence="8" id="KW-0695">RNA-directed DNA polymerase</keyword>
<protein>
    <recommendedName>
        <fullName evidence="12">Retroviral polymerase SH3-like domain-containing protein</fullName>
    </recommendedName>
</protein>
<evidence type="ECO:0000256" key="4">
    <source>
        <dbReference type="ARBA" id="ARBA00022759"/>
    </source>
</evidence>
<gene>
    <name evidence="13" type="ORF">CC86DRAFT_246365</name>
</gene>
<proteinExistence type="predicted"/>
<accession>A0A6A6ZCK9</accession>
<dbReference type="InterPro" id="IPR012337">
    <property type="entry name" value="RNaseH-like_sf"/>
</dbReference>
<keyword evidence="6" id="KW-0460">Magnesium</keyword>
<evidence type="ECO:0000256" key="8">
    <source>
        <dbReference type="ARBA" id="ARBA00022918"/>
    </source>
</evidence>
<evidence type="ECO:0000313" key="14">
    <source>
        <dbReference type="Proteomes" id="UP000799424"/>
    </source>
</evidence>
<keyword evidence="5" id="KW-0378">Hydrolase</keyword>
<dbReference type="EMBL" id="MU006277">
    <property type="protein sequence ID" value="KAF2818035.1"/>
    <property type="molecule type" value="Genomic_DNA"/>
</dbReference>
<keyword evidence="7" id="KW-0229">DNA integration</keyword>
<dbReference type="GO" id="GO:0046872">
    <property type="term" value="F:metal ion binding"/>
    <property type="evidence" value="ECO:0007669"/>
    <property type="project" value="UniProtKB-KW"/>
</dbReference>
<reference evidence="13" key="1">
    <citation type="journal article" date="2020" name="Stud. Mycol.">
        <title>101 Dothideomycetes genomes: a test case for predicting lifestyles and emergence of pathogens.</title>
        <authorList>
            <person name="Haridas S."/>
            <person name="Albert R."/>
            <person name="Binder M."/>
            <person name="Bloem J."/>
            <person name="Labutti K."/>
            <person name="Salamov A."/>
            <person name="Andreopoulos B."/>
            <person name="Baker S."/>
            <person name="Barry K."/>
            <person name="Bills G."/>
            <person name="Bluhm B."/>
            <person name="Cannon C."/>
            <person name="Castanera R."/>
            <person name="Culley D."/>
            <person name="Daum C."/>
            <person name="Ezra D."/>
            <person name="Gonzalez J."/>
            <person name="Henrissat B."/>
            <person name="Kuo A."/>
            <person name="Liang C."/>
            <person name="Lipzen A."/>
            <person name="Lutzoni F."/>
            <person name="Magnuson J."/>
            <person name="Mondo S."/>
            <person name="Nolan M."/>
            <person name="Ohm R."/>
            <person name="Pangilinan J."/>
            <person name="Park H.-J."/>
            <person name="Ramirez L."/>
            <person name="Alfaro M."/>
            <person name="Sun H."/>
            <person name="Tritt A."/>
            <person name="Yoshinaga Y."/>
            <person name="Zwiers L.-H."/>
            <person name="Turgeon B."/>
            <person name="Goodwin S."/>
            <person name="Spatafora J."/>
            <person name="Crous P."/>
            <person name="Grigoriev I."/>
        </authorList>
    </citation>
    <scope>NUCLEOTIDE SEQUENCE</scope>
    <source>
        <strain evidence="13">CBS 113818</strain>
    </source>
</reference>
<keyword evidence="9" id="KW-0808">Transferase</keyword>
<evidence type="ECO:0000256" key="9">
    <source>
        <dbReference type="ARBA" id="ARBA00022932"/>
    </source>
</evidence>
<evidence type="ECO:0000256" key="2">
    <source>
        <dbReference type="ARBA" id="ARBA00022722"/>
    </source>
</evidence>
<evidence type="ECO:0000256" key="1">
    <source>
        <dbReference type="ARBA" id="ARBA00022695"/>
    </source>
</evidence>
<dbReference type="PANTHER" id="PTHR42648:SF11">
    <property type="entry name" value="TRANSPOSON TY4-P GAG-POL POLYPROTEIN"/>
    <property type="match status" value="1"/>
</dbReference>
<evidence type="ECO:0000256" key="3">
    <source>
        <dbReference type="ARBA" id="ARBA00022723"/>
    </source>
</evidence>
<dbReference type="GO" id="GO:0016787">
    <property type="term" value="F:hydrolase activity"/>
    <property type="evidence" value="ECO:0007669"/>
    <property type="project" value="UniProtKB-KW"/>
</dbReference>
<feature type="non-terminal residue" evidence="13">
    <location>
        <position position="99"/>
    </location>
</feature>
<evidence type="ECO:0000256" key="6">
    <source>
        <dbReference type="ARBA" id="ARBA00022842"/>
    </source>
</evidence>
<dbReference type="GO" id="GO:0003887">
    <property type="term" value="F:DNA-directed DNA polymerase activity"/>
    <property type="evidence" value="ECO:0007669"/>
    <property type="project" value="UniProtKB-KW"/>
</dbReference>
<dbReference type="Pfam" id="PF25597">
    <property type="entry name" value="SH3_retrovirus"/>
    <property type="match status" value="1"/>
</dbReference>
<keyword evidence="2" id="KW-0540">Nuclease</keyword>
<dbReference type="GO" id="GO:0003964">
    <property type="term" value="F:RNA-directed DNA polymerase activity"/>
    <property type="evidence" value="ECO:0007669"/>
    <property type="project" value="UniProtKB-KW"/>
</dbReference>
<evidence type="ECO:0000256" key="10">
    <source>
        <dbReference type="ARBA" id="ARBA00023125"/>
    </source>
</evidence>
<dbReference type="GO" id="GO:0015074">
    <property type="term" value="P:DNA integration"/>
    <property type="evidence" value="ECO:0007669"/>
    <property type="project" value="UniProtKB-KW"/>
</dbReference>
<evidence type="ECO:0000256" key="11">
    <source>
        <dbReference type="ARBA" id="ARBA00023172"/>
    </source>
</evidence>
<feature type="domain" description="Retroviral polymerase SH3-like" evidence="12">
    <location>
        <begin position="42"/>
        <end position="95"/>
    </location>
</feature>
<organism evidence="13 14">
    <name type="scientific">Ophiobolus disseminans</name>
    <dbReference type="NCBI Taxonomy" id="1469910"/>
    <lineage>
        <taxon>Eukaryota</taxon>
        <taxon>Fungi</taxon>
        <taxon>Dikarya</taxon>
        <taxon>Ascomycota</taxon>
        <taxon>Pezizomycotina</taxon>
        <taxon>Dothideomycetes</taxon>
        <taxon>Pleosporomycetidae</taxon>
        <taxon>Pleosporales</taxon>
        <taxon>Pleosporineae</taxon>
        <taxon>Phaeosphaeriaceae</taxon>
        <taxon>Ophiobolus</taxon>
    </lineage>
</organism>
<dbReference type="GO" id="GO:0006310">
    <property type="term" value="P:DNA recombination"/>
    <property type="evidence" value="ECO:0007669"/>
    <property type="project" value="UniProtKB-KW"/>
</dbReference>
<evidence type="ECO:0000259" key="12">
    <source>
        <dbReference type="Pfam" id="PF25597"/>
    </source>
</evidence>
<dbReference type="OrthoDB" id="3768101at2759"/>